<evidence type="ECO:0000313" key="2">
    <source>
        <dbReference type="EMBL" id="HJB28321.1"/>
    </source>
</evidence>
<dbReference type="Proteomes" id="UP000823842">
    <property type="component" value="Unassembled WGS sequence"/>
</dbReference>
<dbReference type="GO" id="GO:0046081">
    <property type="term" value="P:dUTP catabolic process"/>
    <property type="evidence" value="ECO:0007669"/>
    <property type="project" value="TreeGrafter"/>
</dbReference>
<dbReference type="CDD" id="cd11528">
    <property type="entry name" value="NTP-PPase_MazG_Nterm"/>
    <property type="match status" value="1"/>
</dbReference>
<dbReference type="InterPro" id="IPR004518">
    <property type="entry name" value="MazG-like_dom"/>
</dbReference>
<dbReference type="Gene3D" id="1.10.287.1080">
    <property type="entry name" value="MazG-like"/>
    <property type="match status" value="1"/>
</dbReference>
<dbReference type="GO" id="GO:0047429">
    <property type="term" value="F:nucleoside triphosphate diphosphatase activity"/>
    <property type="evidence" value="ECO:0007669"/>
    <property type="project" value="TreeGrafter"/>
</dbReference>
<dbReference type="GO" id="GO:0046061">
    <property type="term" value="P:dATP catabolic process"/>
    <property type="evidence" value="ECO:0007669"/>
    <property type="project" value="TreeGrafter"/>
</dbReference>
<dbReference type="GO" id="GO:0046052">
    <property type="term" value="P:UTP catabolic process"/>
    <property type="evidence" value="ECO:0007669"/>
    <property type="project" value="TreeGrafter"/>
</dbReference>
<comment type="caution">
    <text evidence="2">The sequence shown here is derived from an EMBL/GenBank/DDBJ whole genome shotgun (WGS) entry which is preliminary data.</text>
</comment>
<reference evidence="2" key="2">
    <citation type="submission" date="2021-04" db="EMBL/GenBank/DDBJ databases">
        <authorList>
            <person name="Gilroy R."/>
        </authorList>
    </citation>
    <scope>NUCLEOTIDE SEQUENCE</scope>
    <source>
        <strain evidence="2">ChiSjej1B19-5720</strain>
    </source>
</reference>
<dbReference type="EMBL" id="DWYZ01000112">
    <property type="protein sequence ID" value="HJB28321.1"/>
    <property type="molecule type" value="Genomic_DNA"/>
</dbReference>
<dbReference type="Pfam" id="PF03819">
    <property type="entry name" value="MazG"/>
    <property type="match status" value="1"/>
</dbReference>
<dbReference type="GO" id="GO:0006203">
    <property type="term" value="P:dGTP catabolic process"/>
    <property type="evidence" value="ECO:0007669"/>
    <property type="project" value="TreeGrafter"/>
</dbReference>
<sequence length="134" mass="15214">MGKESTFDEFVDVVRRLRRECPWDSVQTHESLKSCLEDETREVMEGIKILSESGNGENLCEELGDVLFNVILQSIIAQEEGLFTIEDVISGVSSKMKHRHPRIFSPEDSEAAALSWEELKRQEGKKNSASEKNN</sequence>
<evidence type="ECO:0000313" key="3">
    <source>
        <dbReference type="Proteomes" id="UP000823842"/>
    </source>
</evidence>
<name>A0A9D2RW36_9FIRM</name>
<organism evidence="2 3">
    <name type="scientific">Candidatus Blautia faecavium</name>
    <dbReference type="NCBI Taxonomy" id="2838487"/>
    <lineage>
        <taxon>Bacteria</taxon>
        <taxon>Bacillati</taxon>
        <taxon>Bacillota</taxon>
        <taxon>Clostridia</taxon>
        <taxon>Lachnospirales</taxon>
        <taxon>Lachnospiraceae</taxon>
        <taxon>Blautia</taxon>
    </lineage>
</organism>
<gene>
    <name evidence="2" type="ORF">IAA06_05960</name>
</gene>
<dbReference type="GO" id="GO:0046076">
    <property type="term" value="P:dTTP catabolic process"/>
    <property type="evidence" value="ECO:0007669"/>
    <property type="project" value="TreeGrafter"/>
</dbReference>
<feature type="domain" description="NTP pyrophosphohydrolase MazG-like" evidence="1">
    <location>
        <begin position="27"/>
        <end position="104"/>
    </location>
</feature>
<dbReference type="InterPro" id="IPR011551">
    <property type="entry name" value="NTP_PyrPHydrolase_MazG"/>
</dbReference>
<reference evidence="2" key="1">
    <citation type="journal article" date="2021" name="PeerJ">
        <title>Extensive microbial diversity within the chicken gut microbiome revealed by metagenomics and culture.</title>
        <authorList>
            <person name="Gilroy R."/>
            <person name="Ravi A."/>
            <person name="Getino M."/>
            <person name="Pursley I."/>
            <person name="Horton D.L."/>
            <person name="Alikhan N.F."/>
            <person name="Baker D."/>
            <person name="Gharbi K."/>
            <person name="Hall N."/>
            <person name="Watson M."/>
            <person name="Adriaenssens E.M."/>
            <person name="Foster-Nyarko E."/>
            <person name="Jarju S."/>
            <person name="Secka A."/>
            <person name="Antonio M."/>
            <person name="Oren A."/>
            <person name="Chaudhuri R.R."/>
            <person name="La Ragione R."/>
            <person name="Hildebrand F."/>
            <person name="Pallen M.J."/>
        </authorList>
    </citation>
    <scope>NUCLEOTIDE SEQUENCE</scope>
    <source>
        <strain evidence="2">ChiSjej1B19-5720</strain>
    </source>
</reference>
<dbReference type="InterPro" id="IPR048015">
    <property type="entry name" value="NTP-PPase_MazG-like_N"/>
</dbReference>
<dbReference type="PANTHER" id="PTHR30522">
    <property type="entry name" value="NUCLEOSIDE TRIPHOSPHATE PYROPHOSPHOHYDROLASE"/>
    <property type="match status" value="1"/>
</dbReference>
<dbReference type="PANTHER" id="PTHR30522:SF0">
    <property type="entry name" value="NUCLEOSIDE TRIPHOSPHATE PYROPHOSPHOHYDROLASE"/>
    <property type="match status" value="1"/>
</dbReference>
<evidence type="ECO:0000259" key="1">
    <source>
        <dbReference type="Pfam" id="PF03819"/>
    </source>
</evidence>
<dbReference type="AlphaFoldDB" id="A0A9D2RW36"/>
<protein>
    <submittedName>
        <fullName evidence="2">Nucleotide pyrophosphohydrolase</fullName>
    </submittedName>
</protein>
<dbReference type="GO" id="GO:0046047">
    <property type="term" value="P:TTP catabolic process"/>
    <property type="evidence" value="ECO:0007669"/>
    <property type="project" value="TreeGrafter"/>
</dbReference>
<dbReference type="SUPFAM" id="SSF101386">
    <property type="entry name" value="all-alpha NTP pyrophosphatases"/>
    <property type="match status" value="1"/>
</dbReference>
<accession>A0A9D2RW36</accession>
<proteinExistence type="predicted"/>